<dbReference type="EMBL" id="BJLH01000012">
    <property type="protein sequence ID" value="GEA61497.1"/>
    <property type="molecule type" value="Genomic_DNA"/>
</dbReference>
<reference evidence="3 4" key="1">
    <citation type="submission" date="2019-06" db="EMBL/GenBank/DDBJ databases">
        <title>Whole genome shotgun sequence of Vibrio comitans NBRC 102076.</title>
        <authorList>
            <person name="Hosoyama A."/>
            <person name="Uohara A."/>
            <person name="Ohji S."/>
            <person name="Ichikawa N."/>
        </authorList>
    </citation>
    <scope>NUCLEOTIDE SEQUENCE [LARGE SCALE GENOMIC DNA]</scope>
    <source>
        <strain evidence="3 4">NBRC 102076</strain>
    </source>
</reference>
<evidence type="ECO:0000313" key="3">
    <source>
        <dbReference type="EMBL" id="GEA61497.1"/>
    </source>
</evidence>
<dbReference type="RefSeq" id="WP_141271864.1">
    <property type="nucleotide sequence ID" value="NZ_BJLH01000012.1"/>
</dbReference>
<keyword evidence="2" id="KW-0812">Transmembrane</keyword>
<gene>
    <name evidence="3" type="ORF">VCO01S_26900</name>
</gene>
<feature type="coiled-coil region" evidence="1">
    <location>
        <begin position="254"/>
        <end position="330"/>
    </location>
</feature>
<feature type="transmembrane region" description="Helical" evidence="2">
    <location>
        <begin position="392"/>
        <end position="418"/>
    </location>
</feature>
<name>A0A4Y3IQN5_9VIBR</name>
<proteinExistence type="predicted"/>
<evidence type="ECO:0000256" key="2">
    <source>
        <dbReference type="SAM" id="Phobius"/>
    </source>
</evidence>
<dbReference type="OrthoDB" id="7068971at2"/>
<keyword evidence="4" id="KW-1185">Reference proteome</keyword>
<keyword evidence="1" id="KW-0175">Coiled coil</keyword>
<keyword evidence="2" id="KW-1133">Transmembrane helix</keyword>
<evidence type="ECO:0000313" key="4">
    <source>
        <dbReference type="Proteomes" id="UP000318242"/>
    </source>
</evidence>
<dbReference type="AlphaFoldDB" id="A0A4Y3IQN5"/>
<sequence>MESKFEDIKDINVDELFKDIDVSNLTKPLNSYLKTLDSFYTEYSSNHHPALFRWFVDFNPDNFNDGELDFTVKALRKANYDDSALRDEQVILFSQPMIVSEVNCANVPNNKNVNALRLISFIGSEKKFITHKTASSSNKLYAGSNAELVTTYKVHETALGMILPRNSKFHSFKIASFQSLHTDYDKLERTQKALQDASDRPKIAIQNISGKFNDINGLINTKRSQCNLLDIELNSLGQEQSYLEGSIESHRVHLDKVKKDTDSATRKFDKINNEISDAEDKLEETKAQLKVESNLLKQEKGKLLSLKKDLANEINAVLAVKEELEKAKNDKNTTTLDSLGHSKETEEQLRGYYCYAALTFFCLVCMALYVYSNGQNLNDILPDLVDVNVWDILLSRLPLVAATTLIIGGLSGVFFYLVRQIVSLNTDKMAMLKAGILARQITESLDCGEMSEADKLKMQRNTKIELITQVFAKNENNQVQNKFIVDALKALKS</sequence>
<protein>
    <submittedName>
        <fullName evidence="3">Uncharacterized protein</fullName>
    </submittedName>
</protein>
<dbReference type="Proteomes" id="UP000318242">
    <property type="component" value="Unassembled WGS sequence"/>
</dbReference>
<feature type="transmembrane region" description="Helical" evidence="2">
    <location>
        <begin position="352"/>
        <end position="372"/>
    </location>
</feature>
<keyword evidence="2" id="KW-0472">Membrane</keyword>
<comment type="caution">
    <text evidence="3">The sequence shown here is derived from an EMBL/GenBank/DDBJ whole genome shotgun (WGS) entry which is preliminary data.</text>
</comment>
<organism evidence="3 4">
    <name type="scientific">Vibrio comitans NBRC 102076</name>
    <dbReference type="NCBI Taxonomy" id="1219078"/>
    <lineage>
        <taxon>Bacteria</taxon>
        <taxon>Pseudomonadati</taxon>
        <taxon>Pseudomonadota</taxon>
        <taxon>Gammaproteobacteria</taxon>
        <taxon>Vibrionales</taxon>
        <taxon>Vibrionaceae</taxon>
        <taxon>Vibrio</taxon>
    </lineage>
</organism>
<evidence type="ECO:0000256" key="1">
    <source>
        <dbReference type="SAM" id="Coils"/>
    </source>
</evidence>
<accession>A0A4Y3IQN5</accession>